<evidence type="ECO:0000256" key="1">
    <source>
        <dbReference type="ARBA" id="ARBA00004651"/>
    </source>
</evidence>
<dbReference type="AlphaFoldDB" id="A0A090QIR5"/>
<keyword evidence="4 6" id="KW-1133">Transmembrane helix</keyword>
<evidence type="ECO:0000256" key="3">
    <source>
        <dbReference type="ARBA" id="ARBA00022692"/>
    </source>
</evidence>
<keyword evidence="3 6" id="KW-0812">Transmembrane</keyword>
<feature type="transmembrane region" description="Helical" evidence="6">
    <location>
        <begin position="109"/>
        <end position="126"/>
    </location>
</feature>
<dbReference type="InterPro" id="IPR000620">
    <property type="entry name" value="EamA_dom"/>
</dbReference>
<organism evidence="8 9">
    <name type="scientific">Photobacterium aphoticum</name>
    <dbReference type="NCBI Taxonomy" id="754436"/>
    <lineage>
        <taxon>Bacteria</taxon>
        <taxon>Pseudomonadati</taxon>
        <taxon>Pseudomonadota</taxon>
        <taxon>Gammaproteobacteria</taxon>
        <taxon>Vibrionales</taxon>
        <taxon>Vibrionaceae</taxon>
        <taxon>Photobacterium</taxon>
    </lineage>
</organism>
<evidence type="ECO:0000256" key="5">
    <source>
        <dbReference type="ARBA" id="ARBA00023136"/>
    </source>
</evidence>
<protein>
    <submittedName>
        <fullName evidence="8">Metabolite transporter (DMT) superfamily</fullName>
    </submittedName>
</protein>
<evidence type="ECO:0000313" key="8">
    <source>
        <dbReference type="EMBL" id="GAL02143.1"/>
    </source>
</evidence>
<evidence type="ECO:0000259" key="7">
    <source>
        <dbReference type="Pfam" id="PF00892"/>
    </source>
</evidence>
<dbReference type="SUPFAM" id="SSF103481">
    <property type="entry name" value="Multidrug resistance efflux transporter EmrE"/>
    <property type="match status" value="2"/>
</dbReference>
<proteinExistence type="predicted"/>
<feature type="transmembrane region" description="Helical" evidence="6">
    <location>
        <begin position="261"/>
        <end position="277"/>
    </location>
</feature>
<evidence type="ECO:0000256" key="2">
    <source>
        <dbReference type="ARBA" id="ARBA00022475"/>
    </source>
</evidence>
<feature type="domain" description="EamA" evidence="7">
    <location>
        <begin position="162"/>
        <end position="300"/>
    </location>
</feature>
<name>A0A090QIR5_9GAMM</name>
<dbReference type="eggNOG" id="COG0697">
    <property type="taxonomic scope" value="Bacteria"/>
</dbReference>
<dbReference type="Pfam" id="PF00892">
    <property type="entry name" value="EamA"/>
    <property type="match status" value="2"/>
</dbReference>
<comment type="subcellular location">
    <subcellularLocation>
        <location evidence="1">Cell membrane</location>
        <topology evidence="1">Multi-pass membrane protein</topology>
    </subcellularLocation>
</comment>
<feature type="domain" description="EamA" evidence="7">
    <location>
        <begin position="7"/>
        <end position="150"/>
    </location>
</feature>
<gene>
    <name evidence="8" type="ORF">JCM19237_5036</name>
</gene>
<dbReference type="InterPro" id="IPR037185">
    <property type="entry name" value="EmrE-like"/>
</dbReference>
<feature type="transmembrane region" description="Helical" evidence="6">
    <location>
        <begin position="161"/>
        <end position="182"/>
    </location>
</feature>
<feature type="transmembrane region" description="Helical" evidence="6">
    <location>
        <begin position="7"/>
        <end position="24"/>
    </location>
</feature>
<reference evidence="8 9" key="1">
    <citation type="journal article" date="2014" name="Genome Announc.">
        <title>Draft Genome Sequences of Two Vibrionaceae Species, Vibrio ponticus C121 and Photobacterium aphoticum C119, Isolated as Coral Reef Microbiota.</title>
        <authorList>
            <person name="Al-saari N."/>
            <person name="Meirelles P.M."/>
            <person name="Mino S."/>
            <person name="Suda W."/>
            <person name="Oshima K."/>
            <person name="Hattori M."/>
            <person name="Ohkuma M."/>
            <person name="Thompson F.L."/>
            <person name="Gomez-Gil B."/>
            <person name="Sawabe T."/>
            <person name="Sawabe T."/>
        </authorList>
    </citation>
    <scope>NUCLEOTIDE SEQUENCE [LARGE SCALE GENOMIC DNA]</scope>
    <source>
        <strain evidence="8 9">JCM 19237</strain>
    </source>
</reference>
<dbReference type="PANTHER" id="PTHR32322:SF18">
    <property type="entry name" value="S-ADENOSYLMETHIONINE_S-ADENOSYLHOMOCYSTEINE TRANSPORTER"/>
    <property type="match status" value="1"/>
</dbReference>
<feature type="transmembrane region" description="Helical" evidence="6">
    <location>
        <begin position="36"/>
        <end position="57"/>
    </location>
</feature>
<dbReference type="Proteomes" id="UP000029227">
    <property type="component" value="Unassembled WGS sequence"/>
</dbReference>
<dbReference type="EMBL" id="BBMN01000001">
    <property type="protein sequence ID" value="GAL02143.1"/>
    <property type="molecule type" value="Genomic_DNA"/>
</dbReference>
<evidence type="ECO:0000256" key="4">
    <source>
        <dbReference type="ARBA" id="ARBA00022989"/>
    </source>
</evidence>
<feature type="transmembrane region" description="Helical" evidence="6">
    <location>
        <begin position="194"/>
        <end position="214"/>
    </location>
</feature>
<keyword evidence="2" id="KW-1003">Cell membrane</keyword>
<evidence type="ECO:0000256" key="6">
    <source>
        <dbReference type="SAM" id="Phobius"/>
    </source>
</evidence>
<dbReference type="PANTHER" id="PTHR32322">
    <property type="entry name" value="INNER MEMBRANE TRANSPORTER"/>
    <property type="match status" value="1"/>
</dbReference>
<dbReference type="GO" id="GO:0005886">
    <property type="term" value="C:plasma membrane"/>
    <property type="evidence" value="ECO:0007669"/>
    <property type="project" value="UniProtKB-SubCell"/>
</dbReference>
<dbReference type="STRING" id="754436.JCM19237_5036"/>
<keyword evidence="5 6" id="KW-0472">Membrane</keyword>
<evidence type="ECO:0000313" key="9">
    <source>
        <dbReference type="Proteomes" id="UP000029227"/>
    </source>
</evidence>
<feature type="transmembrane region" description="Helical" evidence="6">
    <location>
        <begin position="229"/>
        <end position="249"/>
    </location>
</feature>
<feature type="transmembrane region" description="Helical" evidence="6">
    <location>
        <begin position="138"/>
        <end position="155"/>
    </location>
</feature>
<feature type="transmembrane region" description="Helical" evidence="6">
    <location>
        <begin position="283"/>
        <end position="301"/>
    </location>
</feature>
<dbReference type="InterPro" id="IPR050638">
    <property type="entry name" value="AA-Vitamin_Transporters"/>
</dbReference>
<feature type="transmembrane region" description="Helical" evidence="6">
    <location>
        <begin position="78"/>
        <end position="97"/>
    </location>
</feature>
<comment type="caution">
    <text evidence="8">The sequence shown here is derived from an EMBL/GenBank/DDBJ whole genome shotgun (WGS) entry which is preliminary data.</text>
</comment>
<accession>A0A090QIR5</accession>
<sequence>MLDKQKGWAAAIFIGFLWGTPWVVGTPLMEVMDSKMLVWLRYVVASITLFFILRFMSKSIAAEGYQKFTYSWANRVDVLKTFACGFVGQALFSYFAFLSLDYITASENGVIMGLIPIQILAVGFFTRGERFSPMQMGAACLAFAGVTMLVYDPALNSDGFSIGHVIAFMSAFAFSSTAYTRADLAEKYGSISTMFHQFVFAAAGFTFVVMFYGLDFTTALGAFTAPSRILSIFILGVFISGISYLIYIYGITKVGVDGTGMALNLMPLASFVLAAIVLSEPVTLWKCVAIAIVVSSLMVFVKATALKRSKAAAQQTANATLATDAAN</sequence>